<evidence type="ECO:0000256" key="3">
    <source>
        <dbReference type="ARBA" id="ARBA00022525"/>
    </source>
</evidence>
<dbReference type="InterPro" id="IPR004265">
    <property type="entry name" value="Dirigent"/>
</dbReference>
<dbReference type="OrthoDB" id="1685727at2759"/>
<evidence type="ECO:0000313" key="5">
    <source>
        <dbReference type="EMBL" id="KAF7149445.1"/>
    </source>
</evidence>
<sequence>MEMPVNLPPLPSIPWFFLLFLTIINQSFSVRILGNPSPTHNHIRRSISFYMQDLHAQPSPSSPSPLTAKVFNNQIPFPKPLGFFPAAGGIPLPEYPNPNIPTQTLDLPGIGISFPARATLQELELGTISVIDEDLFKGESGSVFVGKAQGMYVASSEDGSSHMMAMTISFVNGEYKDGLRLFGVHRIDDNESHVAVIGGTGKYKIANGYATIKIVNLSSSNVGKEKEGGYKEKYENHPYGSKSMCQHSSNILRRGPQTPQITPSDAHEASNDVTACLTMWPNPSHRHRTRPVAAVVLAEPTQMVAPSVTAAPDCPVPRRPKRLTFFTCHTKQRQQQCNQHQQQPVLCLCWAAACRTDLPAAHVWVQSPWSKRCWLPQVQQF</sequence>
<dbReference type="EMBL" id="WJXA01000003">
    <property type="protein sequence ID" value="KAF7149445.1"/>
    <property type="molecule type" value="Genomic_DNA"/>
</dbReference>
<comment type="similarity">
    <text evidence="1 4">Belongs to the plant dirigent protein family.</text>
</comment>
<comment type="function">
    <text evidence="4">Dirigent proteins impart stereoselectivity on the phenoxy radical-coupling reaction, yielding optically active lignans from two molecules of coniferyl alcohol in the biosynthesis of lignans, flavonolignans, and alkaloids and thus plays a central role in plant secondary metabolism.</text>
</comment>
<dbReference type="GO" id="GO:0009699">
    <property type="term" value="P:phenylpropanoid biosynthetic process"/>
    <property type="evidence" value="ECO:0007669"/>
    <property type="project" value="UniProtKB-ARBA"/>
</dbReference>
<keyword evidence="3 4" id="KW-0964">Secreted</keyword>
<dbReference type="InterPro" id="IPR044859">
    <property type="entry name" value="Allene_oxi_cyc_Dirigent"/>
</dbReference>
<evidence type="ECO:0000256" key="2">
    <source>
        <dbReference type="ARBA" id="ARBA00011738"/>
    </source>
</evidence>
<evidence type="ECO:0000313" key="6">
    <source>
        <dbReference type="Proteomes" id="UP000626092"/>
    </source>
</evidence>
<comment type="caution">
    <text evidence="5">The sequence shown here is derived from an EMBL/GenBank/DDBJ whole genome shotgun (WGS) entry which is preliminary data.</text>
</comment>
<reference evidence="5" key="1">
    <citation type="submission" date="2019-11" db="EMBL/GenBank/DDBJ databases">
        <authorList>
            <person name="Liu Y."/>
            <person name="Hou J."/>
            <person name="Li T.-Q."/>
            <person name="Guan C.-H."/>
            <person name="Wu X."/>
            <person name="Wu H.-Z."/>
            <person name="Ling F."/>
            <person name="Zhang R."/>
            <person name="Shi X.-G."/>
            <person name="Ren J.-P."/>
            <person name="Chen E.-F."/>
            <person name="Sun J.-M."/>
        </authorList>
    </citation>
    <scope>NUCLEOTIDE SEQUENCE</scope>
    <source>
        <strain evidence="5">Adult_tree_wgs_1</strain>
        <tissue evidence="5">Leaves</tissue>
    </source>
</reference>
<proteinExistence type="inferred from homology"/>
<keyword evidence="6" id="KW-1185">Reference proteome</keyword>
<dbReference type="Proteomes" id="UP000626092">
    <property type="component" value="Unassembled WGS sequence"/>
</dbReference>
<dbReference type="PANTHER" id="PTHR46215:SF17">
    <property type="entry name" value="DIRIGENT PROTEIN"/>
    <property type="match status" value="1"/>
</dbReference>
<keyword evidence="4" id="KW-0732">Signal</keyword>
<comment type="subcellular location">
    <subcellularLocation>
        <location evidence="4">Secreted</location>
        <location evidence="4">Extracellular space</location>
        <location evidence="4">Apoplast</location>
    </subcellularLocation>
</comment>
<keyword evidence="4" id="KW-0052">Apoplast</keyword>
<name>A0A834LUW5_RHOSS</name>
<dbReference type="Gene3D" id="2.40.480.10">
    <property type="entry name" value="Allene oxide cyclase-like"/>
    <property type="match status" value="1"/>
</dbReference>
<dbReference type="PANTHER" id="PTHR46215">
    <property type="entry name" value="DIRIGENT PROTEIN 24-RELATED"/>
    <property type="match status" value="1"/>
</dbReference>
<evidence type="ECO:0000256" key="1">
    <source>
        <dbReference type="ARBA" id="ARBA00010746"/>
    </source>
</evidence>
<dbReference type="AlphaFoldDB" id="A0A834LUW5"/>
<gene>
    <name evidence="5" type="ORF">RHSIM_Rhsim03G0127700</name>
</gene>
<dbReference type="Pfam" id="PF03018">
    <property type="entry name" value="Dirigent"/>
    <property type="match status" value="1"/>
</dbReference>
<protein>
    <recommendedName>
        <fullName evidence="4">Dirigent protein</fullName>
    </recommendedName>
</protein>
<feature type="chain" id="PRO_5033103141" description="Dirigent protein" evidence="4">
    <location>
        <begin position="30"/>
        <end position="381"/>
    </location>
</feature>
<evidence type="ECO:0000256" key="4">
    <source>
        <dbReference type="RuleBase" id="RU363099"/>
    </source>
</evidence>
<organism evidence="5 6">
    <name type="scientific">Rhododendron simsii</name>
    <name type="common">Sims's rhododendron</name>
    <dbReference type="NCBI Taxonomy" id="118357"/>
    <lineage>
        <taxon>Eukaryota</taxon>
        <taxon>Viridiplantae</taxon>
        <taxon>Streptophyta</taxon>
        <taxon>Embryophyta</taxon>
        <taxon>Tracheophyta</taxon>
        <taxon>Spermatophyta</taxon>
        <taxon>Magnoliopsida</taxon>
        <taxon>eudicotyledons</taxon>
        <taxon>Gunneridae</taxon>
        <taxon>Pentapetalae</taxon>
        <taxon>asterids</taxon>
        <taxon>Ericales</taxon>
        <taxon>Ericaceae</taxon>
        <taxon>Ericoideae</taxon>
        <taxon>Rhodoreae</taxon>
        <taxon>Rhododendron</taxon>
    </lineage>
</organism>
<dbReference type="GO" id="GO:0048046">
    <property type="term" value="C:apoplast"/>
    <property type="evidence" value="ECO:0007669"/>
    <property type="project" value="UniProtKB-SubCell"/>
</dbReference>
<accession>A0A834LUW5</accession>
<feature type="signal peptide" evidence="4">
    <location>
        <begin position="1"/>
        <end position="29"/>
    </location>
</feature>
<comment type="subunit">
    <text evidence="2 4">Homodimer.</text>
</comment>